<dbReference type="InterPro" id="IPR018193">
    <property type="entry name" value="Glyc_kinase_flavodox-like_fold"/>
</dbReference>
<dbReference type="EMBL" id="CAEZVY010000006">
    <property type="protein sequence ID" value="CAB4634674.1"/>
    <property type="molecule type" value="Genomic_DNA"/>
</dbReference>
<evidence type="ECO:0000313" key="4">
    <source>
        <dbReference type="EMBL" id="CAB4634674.1"/>
    </source>
</evidence>
<keyword evidence="3" id="KW-0418">Kinase</keyword>
<dbReference type="Gene3D" id="3.40.50.10350">
    <property type="entry name" value="Glycerate kinase, domain 1"/>
    <property type="match status" value="1"/>
</dbReference>
<proteinExistence type="inferred from homology"/>
<sequence length="365" mass="36334">MKIVLASDSFKGSLSATEVVDALAQGIRESAPAAVIAPQPLSDGGEGTLDVLSHHGFQIHTLTVPGSWGQPVVARFASRDGVAVIESAQAFGFLPGATDAEALDASSAGVGHLILEALASDPTEILLTVGGTSGTDGGLGMLRGLGALGLDDKGNEVGPGGGKLRQLGSVDLSGLDPRLARTRIRVLTDVSNPLLGPTGAAAIFAPQKGADQAAVEILEAGLSCLATLLGTDVAARPGSGAGGGLAFAAMAALGASQQSGAMAMMEITGVVTEMKDADLVVTGEGSFDAQSLGGKITGVVIEHARSQNIPVVVVCGVSQMTEPIAGVTVIEISAGAPSIQESIDNPVAYLRSAGRTIGQMATEGL</sequence>
<comment type="similarity">
    <text evidence="1">Belongs to the glycerate kinase type-1 family.</text>
</comment>
<evidence type="ECO:0000256" key="1">
    <source>
        <dbReference type="ARBA" id="ARBA00006284"/>
    </source>
</evidence>
<dbReference type="InterPro" id="IPR004381">
    <property type="entry name" value="Glycerate_kinase"/>
</dbReference>
<dbReference type="PANTHER" id="PTHR21599:SF0">
    <property type="entry name" value="GLYCERATE KINASE"/>
    <property type="match status" value="1"/>
</dbReference>
<dbReference type="GO" id="GO:0031388">
    <property type="term" value="P:organic acid phosphorylation"/>
    <property type="evidence" value="ECO:0007669"/>
    <property type="project" value="InterPro"/>
</dbReference>
<dbReference type="PANTHER" id="PTHR21599">
    <property type="entry name" value="GLYCERATE KINASE"/>
    <property type="match status" value="1"/>
</dbReference>
<dbReference type="Pfam" id="PF02595">
    <property type="entry name" value="Gly_kinase"/>
    <property type="match status" value="1"/>
</dbReference>
<dbReference type="InterPro" id="IPR036129">
    <property type="entry name" value="Glycerate_kinase_sf"/>
</dbReference>
<name>A0A6J6JDL6_9ZZZZ</name>
<accession>A0A6J6JDL6</accession>
<evidence type="ECO:0000256" key="2">
    <source>
        <dbReference type="ARBA" id="ARBA00022679"/>
    </source>
</evidence>
<dbReference type="PIRSF" id="PIRSF006078">
    <property type="entry name" value="GlxK"/>
    <property type="match status" value="1"/>
</dbReference>
<reference evidence="4" key="1">
    <citation type="submission" date="2020-05" db="EMBL/GenBank/DDBJ databases">
        <authorList>
            <person name="Chiriac C."/>
            <person name="Salcher M."/>
            <person name="Ghai R."/>
            <person name="Kavagutti S V."/>
        </authorList>
    </citation>
    <scope>NUCLEOTIDE SEQUENCE</scope>
</reference>
<dbReference type="InterPro" id="IPR018197">
    <property type="entry name" value="Glycerate_kinase_RE-like"/>
</dbReference>
<dbReference type="GO" id="GO:0008887">
    <property type="term" value="F:glycerate kinase activity"/>
    <property type="evidence" value="ECO:0007669"/>
    <property type="project" value="InterPro"/>
</dbReference>
<dbReference type="Gene3D" id="3.90.1510.10">
    <property type="entry name" value="Glycerate kinase, domain 2"/>
    <property type="match status" value="1"/>
</dbReference>
<keyword evidence="2" id="KW-0808">Transferase</keyword>
<dbReference type="AlphaFoldDB" id="A0A6J6JDL6"/>
<evidence type="ECO:0000256" key="3">
    <source>
        <dbReference type="ARBA" id="ARBA00022777"/>
    </source>
</evidence>
<dbReference type="NCBIfam" id="TIGR00045">
    <property type="entry name" value="glycerate kinase"/>
    <property type="match status" value="1"/>
</dbReference>
<protein>
    <submittedName>
        <fullName evidence="4">Unannotated protein</fullName>
    </submittedName>
</protein>
<dbReference type="SUPFAM" id="SSF110738">
    <property type="entry name" value="Glycerate kinase I"/>
    <property type="match status" value="1"/>
</dbReference>
<organism evidence="4">
    <name type="scientific">freshwater metagenome</name>
    <dbReference type="NCBI Taxonomy" id="449393"/>
    <lineage>
        <taxon>unclassified sequences</taxon>
        <taxon>metagenomes</taxon>
        <taxon>ecological metagenomes</taxon>
    </lineage>
</organism>
<gene>
    <name evidence="4" type="ORF">UFOPK2158_00100</name>
</gene>